<dbReference type="EMBL" id="JAFNME010000021">
    <property type="protein sequence ID" value="MBO1250206.1"/>
    <property type="molecule type" value="Genomic_DNA"/>
</dbReference>
<dbReference type="Proteomes" id="UP000664731">
    <property type="component" value="Unassembled WGS sequence"/>
</dbReference>
<evidence type="ECO:0000256" key="2">
    <source>
        <dbReference type="SAM" id="SignalP"/>
    </source>
</evidence>
<feature type="transmembrane region" description="Helical" evidence="1">
    <location>
        <begin position="292"/>
        <end position="311"/>
    </location>
</feature>
<feature type="transmembrane region" description="Helical" evidence="1">
    <location>
        <begin position="40"/>
        <end position="61"/>
    </location>
</feature>
<dbReference type="InterPro" id="IPR018677">
    <property type="entry name" value="DUF2157"/>
</dbReference>
<feature type="transmembrane region" description="Helical" evidence="1">
    <location>
        <begin position="210"/>
        <end position="229"/>
    </location>
</feature>
<feature type="transmembrane region" description="Helical" evidence="1">
    <location>
        <begin position="260"/>
        <end position="280"/>
    </location>
</feature>
<sequence length="319" mass="34176">MSSPNLYTLAQHFALSPSQAQALAACAHTPPHADWPHRLWRSLAVVAALLLGCGLIFWIAAQWPEQTRSFKLQVLQASVLTPLVVAMWRPRLRTAGLLLATLALGALLAFIGQTYQTGADAWQLFAVWAVLALPWTVVAAKDGLWALWLVIAATGLGFWSSVQLNLFGIFSPGWAGLWPQLLLWLPLWLLPGGLPHLKVCAIAQPRISRAVGAGMALGAWAGFGVMAVLQRDADWAVFGLASVLVAAVVAAAWRKRNILVLGLGLMAANALWLVAVGHYLFSTMDWAETGAFSLLTLIIAASVGASAHGLYRLQKEGAV</sequence>
<protein>
    <submittedName>
        <fullName evidence="4">DUF2157 domain-containing protein</fullName>
    </submittedName>
</protein>
<evidence type="ECO:0000313" key="4">
    <source>
        <dbReference type="EMBL" id="MBO1250206.1"/>
    </source>
</evidence>
<feature type="transmembrane region" description="Helical" evidence="1">
    <location>
        <begin position="121"/>
        <end position="140"/>
    </location>
</feature>
<name>A0A939GZN4_9BURK</name>
<evidence type="ECO:0000256" key="1">
    <source>
        <dbReference type="SAM" id="Phobius"/>
    </source>
</evidence>
<dbReference type="AlphaFoldDB" id="A0A939GZN4"/>
<evidence type="ECO:0000259" key="3">
    <source>
        <dbReference type="Pfam" id="PF09925"/>
    </source>
</evidence>
<dbReference type="Pfam" id="PF09925">
    <property type="entry name" value="DUF2157"/>
    <property type="match status" value="1"/>
</dbReference>
<keyword evidence="1" id="KW-1133">Transmembrane helix</keyword>
<feature type="transmembrane region" description="Helical" evidence="1">
    <location>
        <begin position="182"/>
        <end position="203"/>
    </location>
</feature>
<keyword evidence="5" id="KW-1185">Reference proteome</keyword>
<proteinExistence type="predicted"/>
<gene>
    <name evidence="4" type="ORF">J1777_10280</name>
</gene>
<keyword evidence="1" id="KW-0812">Transmembrane</keyword>
<feature type="transmembrane region" description="Helical" evidence="1">
    <location>
        <begin position="235"/>
        <end position="253"/>
    </location>
</feature>
<comment type="caution">
    <text evidence="4">The sequence shown here is derived from an EMBL/GenBank/DDBJ whole genome shotgun (WGS) entry which is preliminary data.</text>
</comment>
<dbReference type="RefSeq" id="WP_207575603.1">
    <property type="nucleotide sequence ID" value="NZ_JAFNME010000021.1"/>
</dbReference>
<keyword evidence="1" id="KW-0472">Membrane</keyword>
<feature type="transmembrane region" description="Helical" evidence="1">
    <location>
        <begin position="147"/>
        <end position="170"/>
    </location>
</feature>
<keyword evidence="2" id="KW-0732">Signal</keyword>
<feature type="signal peptide" evidence="2">
    <location>
        <begin position="1"/>
        <end position="24"/>
    </location>
</feature>
<feature type="chain" id="PRO_5037175009" evidence="2">
    <location>
        <begin position="25"/>
        <end position="319"/>
    </location>
</feature>
<accession>A0A939GZN4</accession>
<feature type="domain" description="DUF2157" evidence="3">
    <location>
        <begin position="15"/>
        <end position="145"/>
    </location>
</feature>
<organism evidence="4 5">
    <name type="scientific">Comamonas denitrificans</name>
    <dbReference type="NCBI Taxonomy" id="117506"/>
    <lineage>
        <taxon>Bacteria</taxon>
        <taxon>Pseudomonadati</taxon>
        <taxon>Pseudomonadota</taxon>
        <taxon>Betaproteobacteria</taxon>
        <taxon>Burkholderiales</taxon>
        <taxon>Comamonadaceae</taxon>
        <taxon>Comamonas</taxon>
    </lineage>
</organism>
<evidence type="ECO:0000313" key="5">
    <source>
        <dbReference type="Proteomes" id="UP000664731"/>
    </source>
</evidence>
<feature type="transmembrane region" description="Helical" evidence="1">
    <location>
        <begin position="97"/>
        <end position="115"/>
    </location>
</feature>
<reference evidence="4" key="1">
    <citation type="submission" date="2021-03" db="EMBL/GenBank/DDBJ databases">
        <title>Comamonas denitrificans.</title>
        <authorList>
            <person name="Finster K."/>
        </authorList>
    </citation>
    <scope>NUCLEOTIDE SEQUENCE</scope>
    <source>
        <strain evidence="4">MM2021_4</strain>
    </source>
</reference>